<evidence type="ECO:0000256" key="5">
    <source>
        <dbReference type="ARBA" id="ARBA00022692"/>
    </source>
</evidence>
<dbReference type="EMBL" id="WHPF01000009">
    <property type="protein sequence ID" value="NNV56522.1"/>
    <property type="molecule type" value="Genomic_DNA"/>
</dbReference>
<keyword evidence="5" id="KW-0812">Transmembrane</keyword>
<dbReference type="Proteomes" id="UP000598971">
    <property type="component" value="Unassembled WGS sequence"/>
</dbReference>
<dbReference type="PANTHER" id="PTHR30026">
    <property type="entry name" value="OUTER MEMBRANE PROTEIN TOLC"/>
    <property type="match status" value="1"/>
</dbReference>
<evidence type="ECO:0000256" key="8">
    <source>
        <dbReference type="SAM" id="Coils"/>
    </source>
</evidence>
<dbReference type="GO" id="GO:0015288">
    <property type="term" value="F:porin activity"/>
    <property type="evidence" value="ECO:0007669"/>
    <property type="project" value="TreeGrafter"/>
</dbReference>
<reference evidence="10" key="1">
    <citation type="submission" date="2019-10" db="EMBL/GenBank/DDBJ databases">
        <title>Draft genome sequence of Panacibacter sp. KCS-6.</title>
        <authorList>
            <person name="Yim K.J."/>
        </authorList>
    </citation>
    <scope>NUCLEOTIDE SEQUENCE</scope>
    <source>
        <strain evidence="10">KCS-6</strain>
    </source>
</reference>
<name>A0A8J8JS32_9BACT</name>
<keyword evidence="3" id="KW-0813">Transport</keyword>
<comment type="caution">
    <text evidence="10">The sequence shown here is derived from an EMBL/GenBank/DDBJ whole genome shotgun (WGS) entry which is preliminary data.</text>
</comment>
<dbReference type="Pfam" id="PF02321">
    <property type="entry name" value="OEP"/>
    <property type="match status" value="2"/>
</dbReference>
<sequence>MKKILITTLSVFFLSAAMAQVQANQELKALINQAFSYFPKVKEAENSIATAQEKLEIVQSNSPEVDGIASYNFVQPKITLPLQVNGETKDFQFAPVHNFNANITGSYMLFDFGRLKANIVKAKTDLTYAQHNVAFVKAQLATQVATIYYNIIYLQKAMAIEDSVLAYLNENKAIIESKLRNGDAIKIDLLNIQASIDAEDNRKVDLKNSLQKQQNLLSYTTGNITSGGTAFDFDVQLKDGVAALTDAQTLNLEYVLAKDKLQQAQNELSLTKLGDKPSLNIGANAGVKNGYVPNVNEPRFNYGAGVTFRLPIYNGGKTQRQTKLAETVIKQNELSLKSLDNSFIKDIQQALTDVNSNLERIKNTAGQIEEAKAAQALSAVRYKNGVGTNLEITNASTNAERASFTRLQYEYQLCLAKIEVARLLGYQYW</sequence>
<comment type="similarity">
    <text evidence="2">Belongs to the outer membrane factor (OMF) (TC 1.B.17) family.</text>
</comment>
<evidence type="ECO:0000256" key="2">
    <source>
        <dbReference type="ARBA" id="ARBA00007613"/>
    </source>
</evidence>
<comment type="subcellular location">
    <subcellularLocation>
        <location evidence="1">Cell outer membrane</location>
    </subcellularLocation>
</comment>
<evidence type="ECO:0000256" key="6">
    <source>
        <dbReference type="ARBA" id="ARBA00023136"/>
    </source>
</evidence>
<evidence type="ECO:0000256" key="1">
    <source>
        <dbReference type="ARBA" id="ARBA00004442"/>
    </source>
</evidence>
<dbReference type="Gene3D" id="1.20.1600.10">
    <property type="entry name" value="Outer membrane efflux proteins (OEP)"/>
    <property type="match status" value="1"/>
</dbReference>
<evidence type="ECO:0000256" key="3">
    <source>
        <dbReference type="ARBA" id="ARBA00022448"/>
    </source>
</evidence>
<keyword evidence="9" id="KW-0732">Signal</keyword>
<dbReference type="InterPro" id="IPR003423">
    <property type="entry name" value="OMP_efflux"/>
</dbReference>
<gene>
    <name evidence="10" type="ORF">GD597_13705</name>
</gene>
<keyword evidence="11" id="KW-1185">Reference proteome</keyword>
<keyword evidence="8" id="KW-0175">Coiled coil</keyword>
<keyword evidence="7" id="KW-0998">Cell outer membrane</keyword>
<keyword evidence="4" id="KW-1134">Transmembrane beta strand</keyword>
<dbReference type="AlphaFoldDB" id="A0A8J8JS32"/>
<dbReference type="PANTHER" id="PTHR30026:SF20">
    <property type="entry name" value="OUTER MEMBRANE PROTEIN TOLC"/>
    <property type="match status" value="1"/>
</dbReference>
<feature type="signal peptide" evidence="9">
    <location>
        <begin position="1"/>
        <end position="19"/>
    </location>
</feature>
<evidence type="ECO:0000313" key="11">
    <source>
        <dbReference type="Proteomes" id="UP000598971"/>
    </source>
</evidence>
<dbReference type="SUPFAM" id="SSF56954">
    <property type="entry name" value="Outer membrane efflux proteins (OEP)"/>
    <property type="match status" value="1"/>
</dbReference>
<evidence type="ECO:0000256" key="9">
    <source>
        <dbReference type="SAM" id="SignalP"/>
    </source>
</evidence>
<accession>A0A8J8JS32</accession>
<feature type="chain" id="PRO_5035230032" evidence="9">
    <location>
        <begin position="20"/>
        <end position="429"/>
    </location>
</feature>
<feature type="coiled-coil region" evidence="8">
    <location>
        <begin position="344"/>
        <end position="371"/>
    </location>
</feature>
<protein>
    <submittedName>
        <fullName evidence="10">TolC family protein</fullName>
    </submittedName>
</protein>
<evidence type="ECO:0000256" key="4">
    <source>
        <dbReference type="ARBA" id="ARBA00022452"/>
    </source>
</evidence>
<dbReference type="GO" id="GO:1990281">
    <property type="term" value="C:efflux pump complex"/>
    <property type="evidence" value="ECO:0007669"/>
    <property type="project" value="TreeGrafter"/>
</dbReference>
<keyword evidence="6" id="KW-0472">Membrane</keyword>
<dbReference type="GO" id="GO:0009279">
    <property type="term" value="C:cell outer membrane"/>
    <property type="evidence" value="ECO:0007669"/>
    <property type="project" value="UniProtKB-SubCell"/>
</dbReference>
<organism evidence="10 11">
    <name type="scientific">Limnovirga soli</name>
    <dbReference type="NCBI Taxonomy" id="2656915"/>
    <lineage>
        <taxon>Bacteria</taxon>
        <taxon>Pseudomonadati</taxon>
        <taxon>Bacteroidota</taxon>
        <taxon>Chitinophagia</taxon>
        <taxon>Chitinophagales</taxon>
        <taxon>Chitinophagaceae</taxon>
        <taxon>Limnovirga</taxon>
    </lineage>
</organism>
<evidence type="ECO:0000256" key="7">
    <source>
        <dbReference type="ARBA" id="ARBA00023237"/>
    </source>
</evidence>
<dbReference type="GO" id="GO:0015562">
    <property type="term" value="F:efflux transmembrane transporter activity"/>
    <property type="evidence" value="ECO:0007669"/>
    <property type="project" value="InterPro"/>
</dbReference>
<dbReference type="InterPro" id="IPR051906">
    <property type="entry name" value="TolC-like"/>
</dbReference>
<dbReference type="RefSeq" id="WP_171608463.1">
    <property type="nucleotide sequence ID" value="NZ_WHPF01000009.1"/>
</dbReference>
<proteinExistence type="inferred from homology"/>
<evidence type="ECO:0000313" key="10">
    <source>
        <dbReference type="EMBL" id="NNV56522.1"/>
    </source>
</evidence>